<gene>
    <name evidence="1" type="ORF">CRG98_019959</name>
</gene>
<sequence length="138" mass="15621">MHVSRRGVCRHWRRVLLRDNGLLFFGHSSACMSRISMRRQLLVPTSEWALRGSYTGKNAQQPILRMGDPARSCPRSIQRSVQRRYLPVLAHYACTSLSQLALKLSVISEFCTNIHKLAAELISLCSDDLQLCVHGSLD</sequence>
<evidence type="ECO:0000313" key="1">
    <source>
        <dbReference type="EMBL" id="PKI59653.1"/>
    </source>
</evidence>
<accession>A0A2I0JUX3</accession>
<comment type="caution">
    <text evidence="1">The sequence shown here is derived from an EMBL/GenBank/DDBJ whole genome shotgun (WGS) entry which is preliminary data.</text>
</comment>
<dbReference type="Proteomes" id="UP000233551">
    <property type="component" value="Unassembled WGS sequence"/>
</dbReference>
<reference evidence="1 2" key="1">
    <citation type="submission" date="2017-11" db="EMBL/GenBank/DDBJ databases">
        <title>De-novo sequencing of pomegranate (Punica granatum L.) genome.</title>
        <authorList>
            <person name="Akparov Z."/>
            <person name="Amiraslanov A."/>
            <person name="Hajiyeva S."/>
            <person name="Abbasov M."/>
            <person name="Kaur K."/>
            <person name="Hamwieh A."/>
            <person name="Solovyev V."/>
            <person name="Salamov A."/>
            <person name="Braich B."/>
            <person name="Kosarev P."/>
            <person name="Mahmoud A."/>
            <person name="Hajiyev E."/>
            <person name="Babayeva S."/>
            <person name="Izzatullayeva V."/>
            <person name="Mammadov A."/>
            <person name="Mammadov A."/>
            <person name="Sharifova S."/>
            <person name="Ojaghi J."/>
            <person name="Eynullazada K."/>
            <person name="Bayramov B."/>
            <person name="Abdulazimova A."/>
            <person name="Shahmuradov I."/>
        </authorList>
    </citation>
    <scope>NUCLEOTIDE SEQUENCE [LARGE SCALE GENOMIC DNA]</scope>
    <source>
        <strain evidence="2">cv. AG2017</strain>
        <tissue evidence="1">Leaf</tissue>
    </source>
</reference>
<name>A0A2I0JUX3_PUNGR</name>
<keyword evidence="2" id="KW-1185">Reference proteome</keyword>
<dbReference type="EMBL" id="PGOL01001256">
    <property type="protein sequence ID" value="PKI59653.1"/>
    <property type="molecule type" value="Genomic_DNA"/>
</dbReference>
<organism evidence="1 2">
    <name type="scientific">Punica granatum</name>
    <name type="common">Pomegranate</name>
    <dbReference type="NCBI Taxonomy" id="22663"/>
    <lineage>
        <taxon>Eukaryota</taxon>
        <taxon>Viridiplantae</taxon>
        <taxon>Streptophyta</taxon>
        <taxon>Embryophyta</taxon>
        <taxon>Tracheophyta</taxon>
        <taxon>Spermatophyta</taxon>
        <taxon>Magnoliopsida</taxon>
        <taxon>eudicotyledons</taxon>
        <taxon>Gunneridae</taxon>
        <taxon>Pentapetalae</taxon>
        <taxon>rosids</taxon>
        <taxon>malvids</taxon>
        <taxon>Myrtales</taxon>
        <taxon>Lythraceae</taxon>
        <taxon>Punica</taxon>
    </lineage>
</organism>
<protein>
    <submittedName>
        <fullName evidence="1">Uncharacterized protein</fullName>
    </submittedName>
</protein>
<evidence type="ECO:0000313" key="2">
    <source>
        <dbReference type="Proteomes" id="UP000233551"/>
    </source>
</evidence>
<proteinExistence type="predicted"/>
<dbReference type="AlphaFoldDB" id="A0A2I0JUX3"/>